<dbReference type="Gene3D" id="1.10.1660.10">
    <property type="match status" value="1"/>
</dbReference>
<dbReference type="EMBL" id="MVBN01000013">
    <property type="protein sequence ID" value="OOK64330.1"/>
    <property type="molecule type" value="Genomic_DNA"/>
</dbReference>
<sequence length="139" mass="15435">MRTSEVAGQAQVNVQTLRYYERRGLLPEPRRTPSGYRVYSPDAVRLVRFVKRAQWLGFTLDDIKDLLSLAEGGINSCDEARAMARARLAELQQRIEQLAAMGDTLGRLTATCDRHPSKPDCPILRDIETAAATTSTAAD</sequence>
<dbReference type="PROSITE" id="PS50937">
    <property type="entry name" value="HTH_MERR_2"/>
    <property type="match status" value="1"/>
</dbReference>
<feature type="coiled-coil region" evidence="4">
    <location>
        <begin position="74"/>
        <end position="101"/>
    </location>
</feature>
<evidence type="ECO:0000313" key="8">
    <source>
        <dbReference type="EMBL" id="OOK74245.1"/>
    </source>
</evidence>
<evidence type="ECO:0000256" key="2">
    <source>
        <dbReference type="ARBA" id="ARBA00023125"/>
    </source>
</evidence>
<keyword evidence="4" id="KW-0175">Coiled coil</keyword>
<organism evidence="7 9">
    <name type="scientific">Mycobacterium kansasii</name>
    <dbReference type="NCBI Taxonomy" id="1768"/>
    <lineage>
        <taxon>Bacteria</taxon>
        <taxon>Bacillati</taxon>
        <taxon>Actinomycetota</taxon>
        <taxon>Actinomycetes</taxon>
        <taxon>Mycobacteriales</taxon>
        <taxon>Mycobacteriaceae</taxon>
        <taxon>Mycobacterium</taxon>
    </lineage>
</organism>
<keyword evidence="1" id="KW-0805">Transcription regulation</keyword>
<proteinExistence type="predicted"/>
<dbReference type="PRINTS" id="PR00040">
    <property type="entry name" value="HTHMERR"/>
</dbReference>
<evidence type="ECO:0000256" key="3">
    <source>
        <dbReference type="ARBA" id="ARBA00023163"/>
    </source>
</evidence>
<dbReference type="SUPFAM" id="SSF46955">
    <property type="entry name" value="Putative DNA-binding domain"/>
    <property type="match status" value="1"/>
</dbReference>
<evidence type="ECO:0000313" key="11">
    <source>
        <dbReference type="Proteomes" id="UP000516380"/>
    </source>
</evidence>
<accession>A0A1V3WBN1</accession>
<dbReference type="RefSeq" id="WP_023364590.1">
    <property type="nucleotide sequence ID" value="NZ_BLYZ01000001.1"/>
</dbReference>
<dbReference type="InterPro" id="IPR047057">
    <property type="entry name" value="MerR_fam"/>
</dbReference>
<dbReference type="InterPro" id="IPR000551">
    <property type="entry name" value="MerR-type_HTH_dom"/>
</dbReference>
<feature type="domain" description="HTH merR-type" evidence="5">
    <location>
        <begin position="1"/>
        <end position="69"/>
    </location>
</feature>
<dbReference type="PANTHER" id="PTHR30204">
    <property type="entry name" value="REDOX-CYCLING DRUG-SENSING TRANSCRIPTIONAL ACTIVATOR SOXR"/>
    <property type="match status" value="1"/>
</dbReference>
<evidence type="ECO:0000313" key="10">
    <source>
        <dbReference type="Proteomes" id="UP000189229"/>
    </source>
</evidence>
<dbReference type="PANTHER" id="PTHR30204:SF94">
    <property type="entry name" value="HEAVY METAL-DEPENDENT TRANSCRIPTIONAL REGULATOR HI_0293-RELATED"/>
    <property type="match status" value="1"/>
</dbReference>
<evidence type="ECO:0000313" key="6">
    <source>
        <dbReference type="EMBL" id="BCI87926.1"/>
    </source>
</evidence>
<keyword evidence="3" id="KW-0804">Transcription</keyword>
<gene>
    <name evidence="7" type="ORF">BZL29_8283</name>
    <name evidence="8" type="ORF">BZL30_4578</name>
    <name evidence="6" type="ORF">NIIDMKKI_31320</name>
</gene>
<dbReference type="SMART" id="SM00422">
    <property type="entry name" value="HTH_MERR"/>
    <property type="match status" value="1"/>
</dbReference>
<dbReference type="GO" id="GO:0003677">
    <property type="term" value="F:DNA binding"/>
    <property type="evidence" value="ECO:0007669"/>
    <property type="project" value="UniProtKB-KW"/>
</dbReference>
<dbReference type="EMBL" id="MVBM01000004">
    <property type="protein sequence ID" value="OOK74245.1"/>
    <property type="molecule type" value="Genomic_DNA"/>
</dbReference>
<dbReference type="PROSITE" id="PS00552">
    <property type="entry name" value="HTH_MERR_1"/>
    <property type="match status" value="1"/>
</dbReference>
<evidence type="ECO:0000256" key="1">
    <source>
        <dbReference type="ARBA" id="ARBA00023015"/>
    </source>
</evidence>
<dbReference type="InterPro" id="IPR009061">
    <property type="entry name" value="DNA-bd_dom_put_sf"/>
</dbReference>
<keyword evidence="2" id="KW-0238">DNA-binding</keyword>
<keyword evidence="11" id="KW-1185">Reference proteome</keyword>
<evidence type="ECO:0000313" key="7">
    <source>
        <dbReference type="EMBL" id="OOK64330.1"/>
    </source>
</evidence>
<evidence type="ECO:0000256" key="4">
    <source>
        <dbReference type="SAM" id="Coils"/>
    </source>
</evidence>
<dbReference type="GeneID" id="29697786"/>
<dbReference type="Proteomes" id="UP000516380">
    <property type="component" value="Chromosome"/>
</dbReference>
<evidence type="ECO:0000313" key="9">
    <source>
        <dbReference type="Proteomes" id="UP000188532"/>
    </source>
</evidence>
<reference evidence="6 11" key="2">
    <citation type="submission" date="2020-07" db="EMBL/GenBank/DDBJ databases">
        <title>Mycobacterium kansasii (former subtype) with zoonotic potential isolated from diseased indoor pet cat, Japan.</title>
        <authorList>
            <person name="Fukano H."/>
            <person name="Terazono T."/>
            <person name="Hoshino Y."/>
        </authorList>
    </citation>
    <scope>NUCLEOTIDE SEQUENCE [LARGE SCALE GENOMIC DNA]</scope>
    <source>
        <strain evidence="6 11">Kuro-I</strain>
    </source>
</reference>
<name>A0A1V3WBN1_MYCKA</name>
<dbReference type="Proteomes" id="UP000189229">
    <property type="component" value="Unassembled WGS sequence"/>
</dbReference>
<dbReference type="Pfam" id="PF13411">
    <property type="entry name" value="MerR_1"/>
    <property type="match status" value="1"/>
</dbReference>
<dbReference type="GO" id="GO:0003700">
    <property type="term" value="F:DNA-binding transcription factor activity"/>
    <property type="evidence" value="ECO:0007669"/>
    <property type="project" value="InterPro"/>
</dbReference>
<dbReference type="CDD" id="cd04770">
    <property type="entry name" value="HTH_HMRTR"/>
    <property type="match status" value="1"/>
</dbReference>
<reference evidence="9 10" key="1">
    <citation type="submission" date="2017-02" db="EMBL/GenBank/DDBJ databases">
        <title>Complete genome sequences of Mycobacterium kansasii strains isolated from rhesus macaques.</title>
        <authorList>
            <person name="Panda A."/>
            <person name="Nagaraj S."/>
            <person name="Zhao X."/>
            <person name="Tettelin H."/>
            <person name="Detolla L.J."/>
        </authorList>
    </citation>
    <scope>NUCLEOTIDE SEQUENCE [LARGE SCALE GENOMIC DNA]</scope>
    <source>
        <strain evidence="7 9">11-3469</strain>
        <strain evidence="8 10">11-3813</strain>
    </source>
</reference>
<evidence type="ECO:0000259" key="5">
    <source>
        <dbReference type="PROSITE" id="PS50937"/>
    </source>
</evidence>
<protein>
    <submittedName>
        <fullName evidence="6">Cu(I)-responsive transcriptional regulator</fullName>
    </submittedName>
    <submittedName>
        <fullName evidence="7">MerR regulatory family protein</fullName>
    </submittedName>
</protein>
<dbReference type="Proteomes" id="UP000188532">
    <property type="component" value="Unassembled WGS sequence"/>
</dbReference>
<dbReference type="AlphaFoldDB" id="A0A1V3WBN1"/>
<dbReference type="EMBL" id="AP023343">
    <property type="protein sequence ID" value="BCI87926.1"/>
    <property type="molecule type" value="Genomic_DNA"/>
</dbReference>
<dbReference type="STRING" id="1768.B1T50_01675"/>